<keyword evidence="8" id="KW-0808">Transferase</keyword>
<dbReference type="InterPro" id="IPR012763">
    <property type="entry name" value="DNA_pol_III_sug/sutau_N"/>
</dbReference>
<evidence type="ECO:0000256" key="6">
    <source>
        <dbReference type="ARBA" id="ARBA00022932"/>
    </source>
</evidence>
<evidence type="ECO:0000256" key="4">
    <source>
        <dbReference type="ARBA" id="ARBA00022833"/>
    </source>
</evidence>
<evidence type="ECO:0000256" key="5">
    <source>
        <dbReference type="ARBA" id="ARBA00022840"/>
    </source>
</evidence>
<comment type="function">
    <text evidence="8">DNA polymerase III is a complex, multichain enzyme responsible for most of the replicative synthesis in bacteria. This DNA polymerase also exhibits 3' to 5' exonuclease activity.</text>
</comment>
<keyword evidence="8" id="KW-0548">Nucleotidyltransferase</keyword>
<evidence type="ECO:0000256" key="2">
    <source>
        <dbReference type="ARBA" id="ARBA00022723"/>
    </source>
</evidence>
<dbReference type="GO" id="GO:0009360">
    <property type="term" value="C:DNA polymerase III complex"/>
    <property type="evidence" value="ECO:0007669"/>
    <property type="project" value="InterPro"/>
</dbReference>
<sequence length="456" mass="52886">MSITLYRKYRPLNFNEVYGQENIKKSIINALNENKLAHAYLFNGPRGTGKTTIARLIAKGVNCMVNGISANPCDTCQNCVNIKNGSCLDVIEIDAASNRGIDEIRILKENINYQPVSSRKKVYIIDEVHMLTNEAFNSLLKTLEEPPEHSMFVLATTEIHKLPDTIISRCVTFNFKTLSEFEIISMLSSLSKKEDVNISDEALEIVYKKSGGSARDSLSLLEQLISSFTDAEIKTQQIDVKMTRKALGLISEEYFSEFNDILKEKDKKKLIEYISKIYKNGIQIDVFLKEFCDYLRYSNENLDYVILTIGKIYDILAKFKNEEDLRILAYLILYNLFENTEPSIRKVEQKVSVENVEFSYVDFLKYLENNNSMVFYNLLNNFEVYKIDDFSIIIKQKNERKDIRLLIENDMILRQIEEGIFKYAKLRYKLVNIDSQGIQKKKEVENIIKIFEAVRM</sequence>
<protein>
    <recommendedName>
        <fullName evidence="8">DNA polymerase III subunit gamma/tau</fullName>
        <ecNumber evidence="8">2.7.7.7</ecNumber>
    </recommendedName>
</protein>
<dbReference type="NCBIfam" id="TIGR02397">
    <property type="entry name" value="dnaX_nterm"/>
    <property type="match status" value="1"/>
</dbReference>
<organism evidence="10 11">
    <name type="scientific">Oceanivirga miroungae</name>
    <dbReference type="NCBI Taxonomy" id="1130046"/>
    <lineage>
        <taxon>Bacteria</taxon>
        <taxon>Fusobacteriati</taxon>
        <taxon>Fusobacteriota</taxon>
        <taxon>Fusobacteriia</taxon>
        <taxon>Fusobacteriales</taxon>
        <taxon>Leptotrichiaceae</taxon>
        <taxon>Oceanivirga</taxon>
    </lineage>
</organism>
<dbReference type="InterPro" id="IPR045085">
    <property type="entry name" value="HLD_clamp_pol_III_gamma_tau"/>
</dbReference>
<keyword evidence="8" id="KW-0235">DNA replication</keyword>
<feature type="domain" description="AAA+ ATPase" evidence="9">
    <location>
        <begin position="36"/>
        <end position="178"/>
    </location>
</feature>
<dbReference type="SUPFAM" id="SSF52540">
    <property type="entry name" value="P-loop containing nucleoside triphosphate hydrolases"/>
    <property type="match status" value="1"/>
</dbReference>
<dbReference type="InterPro" id="IPR001270">
    <property type="entry name" value="ClpA/B"/>
</dbReference>
<dbReference type="AlphaFoldDB" id="A0A6I8MEI4"/>
<dbReference type="RefSeq" id="WP_156683494.1">
    <property type="nucleotide sequence ID" value="NZ_CABWIB010000001.1"/>
</dbReference>
<dbReference type="EMBL" id="CABWIB010000001">
    <property type="protein sequence ID" value="VWL85503.1"/>
    <property type="molecule type" value="Genomic_DNA"/>
</dbReference>
<dbReference type="GO" id="GO:0003887">
    <property type="term" value="F:DNA-directed DNA polymerase activity"/>
    <property type="evidence" value="ECO:0007669"/>
    <property type="project" value="UniProtKB-KW"/>
</dbReference>
<dbReference type="GO" id="GO:0005524">
    <property type="term" value="F:ATP binding"/>
    <property type="evidence" value="ECO:0007669"/>
    <property type="project" value="UniProtKB-KW"/>
</dbReference>
<keyword evidence="2" id="KW-0479">Metal-binding</keyword>
<evidence type="ECO:0000256" key="8">
    <source>
        <dbReference type="RuleBase" id="RU364063"/>
    </source>
</evidence>
<dbReference type="Pfam" id="PF22608">
    <property type="entry name" value="DNAX_ATPase_lid"/>
    <property type="match status" value="1"/>
</dbReference>
<comment type="catalytic activity">
    <reaction evidence="7 8">
        <text>DNA(n) + a 2'-deoxyribonucleoside 5'-triphosphate = DNA(n+1) + diphosphate</text>
        <dbReference type="Rhea" id="RHEA:22508"/>
        <dbReference type="Rhea" id="RHEA-COMP:17339"/>
        <dbReference type="Rhea" id="RHEA-COMP:17340"/>
        <dbReference type="ChEBI" id="CHEBI:33019"/>
        <dbReference type="ChEBI" id="CHEBI:61560"/>
        <dbReference type="ChEBI" id="CHEBI:173112"/>
        <dbReference type="EC" id="2.7.7.7"/>
    </reaction>
</comment>
<dbReference type="InterPro" id="IPR050238">
    <property type="entry name" value="DNA_Rep/Repair_Clamp_Loader"/>
</dbReference>
<reference evidence="10 11" key="1">
    <citation type="submission" date="2019-10" db="EMBL/GenBank/DDBJ databases">
        <authorList>
            <person name="Blom J."/>
        </authorList>
    </citation>
    <scope>NUCLEOTIDE SEQUENCE [LARGE SCALE GENOMIC DNA]</scope>
    <source>
        <strain evidence="10 11">ES3154-GLU</strain>
    </source>
</reference>
<dbReference type="EC" id="2.7.7.7" evidence="8"/>
<dbReference type="FunFam" id="3.40.50.300:FF:000014">
    <property type="entry name" value="DNA polymerase III subunit gamma/tau"/>
    <property type="match status" value="1"/>
</dbReference>
<dbReference type="SMART" id="SM00382">
    <property type="entry name" value="AAA"/>
    <property type="match status" value="1"/>
</dbReference>
<dbReference type="PANTHER" id="PTHR11669:SF0">
    <property type="entry name" value="PROTEIN STICHEL-LIKE 2"/>
    <property type="match status" value="1"/>
</dbReference>
<comment type="subunit">
    <text evidence="8">DNA polymerase III contains a core (composed of alpha, epsilon and theta chains) that associates with a tau subunit. This core dimerizes to form the POLIII' complex. PolIII' associates with the gamma complex (composed of gamma, delta, delta', psi and chi chains) and with the beta chain to form the complete DNA polymerase III complex.</text>
</comment>
<dbReference type="GO" id="GO:0006261">
    <property type="term" value="P:DNA-templated DNA replication"/>
    <property type="evidence" value="ECO:0007669"/>
    <property type="project" value="TreeGrafter"/>
</dbReference>
<dbReference type="Gene3D" id="3.40.50.300">
    <property type="entry name" value="P-loop containing nucleotide triphosphate hydrolases"/>
    <property type="match status" value="1"/>
</dbReference>
<dbReference type="Proteomes" id="UP000419017">
    <property type="component" value="Unassembled WGS sequence"/>
</dbReference>
<evidence type="ECO:0000256" key="3">
    <source>
        <dbReference type="ARBA" id="ARBA00022741"/>
    </source>
</evidence>
<keyword evidence="4" id="KW-0862">Zinc</keyword>
<dbReference type="GO" id="GO:0046872">
    <property type="term" value="F:metal ion binding"/>
    <property type="evidence" value="ECO:0007669"/>
    <property type="project" value="UniProtKB-KW"/>
</dbReference>
<dbReference type="Pfam" id="PF13177">
    <property type="entry name" value="DNA_pol3_delta2"/>
    <property type="match status" value="1"/>
</dbReference>
<dbReference type="InterPro" id="IPR027417">
    <property type="entry name" value="P-loop_NTPase"/>
</dbReference>
<evidence type="ECO:0000313" key="11">
    <source>
        <dbReference type="Proteomes" id="UP000419017"/>
    </source>
</evidence>
<evidence type="ECO:0000256" key="1">
    <source>
        <dbReference type="ARBA" id="ARBA00006360"/>
    </source>
</evidence>
<evidence type="ECO:0000313" key="10">
    <source>
        <dbReference type="EMBL" id="VWL85503.1"/>
    </source>
</evidence>
<dbReference type="Gene3D" id="1.10.8.60">
    <property type="match status" value="1"/>
</dbReference>
<proteinExistence type="inferred from homology"/>
<keyword evidence="3 8" id="KW-0547">Nucleotide-binding</keyword>
<dbReference type="CDD" id="cd00009">
    <property type="entry name" value="AAA"/>
    <property type="match status" value="1"/>
</dbReference>
<gene>
    <name evidence="8" type="primary">dnaX</name>
    <name evidence="10" type="ORF">OMES3154_00789</name>
</gene>
<keyword evidence="5 8" id="KW-0067">ATP-binding</keyword>
<comment type="similarity">
    <text evidence="1 8">Belongs to the DnaX/STICHEL family.</text>
</comment>
<accession>A0A6I8MEI4</accession>
<keyword evidence="6 8" id="KW-0239">DNA-directed DNA polymerase</keyword>
<name>A0A6I8MEI4_9FUSO</name>
<keyword evidence="11" id="KW-1185">Reference proteome</keyword>
<dbReference type="InterPro" id="IPR003593">
    <property type="entry name" value="AAA+_ATPase"/>
</dbReference>
<dbReference type="PANTHER" id="PTHR11669">
    <property type="entry name" value="REPLICATION FACTOR C / DNA POLYMERASE III GAMMA-TAU SUBUNIT"/>
    <property type="match status" value="1"/>
</dbReference>
<evidence type="ECO:0000256" key="7">
    <source>
        <dbReference type="ARBA" id="ARBA00049244"/>
    </source>
</evidence>
<evidence type="ECO:0000259" key="9">
    <source>
        <dbReference type="SMART" id="SM00382"/>
    </source>
</evidence>
<dbReference type="PRINTS" id="PR00300">
    <property type="entry name" value="CLPPROTEASEA"/>
</dbReference>